<accession>A0A5C1APC7</accession>
<dbReference type="KEGG" id="lrs:PX52LOC_06121"/>
<dbReference type="RefSeq" id="WP_246173505.1">
    <property type="nucleotide sequence ID" value="NZ_CP042425.1"/>
</dbReference>
<evidence type="ECO:0000313" key="1">
    <source>
        <dbReference type="EMBL" id="QEL19064.1"/>
    </source>
</evidence>
<evidence type="ECO:0000313" key="2">
    <source>
        <dbReference type="Proteomes" id="UP000324974"/>
    </source>
</evidence>
<evidence type="ECO:0008006" key="3">
    <source>
        <dbReference type="Google" id="ProtNLM"/>
    </source>
</evidence>
<keyword evidence="2" id="KW-1185">Reference proteome</keyword>
<name>A0A5C1APC7_9BACT</name>
<sequence>MTDAEWAAATEPKLMLECLRARGAASDRKLRLFAVACCRRIWSALPDEAHRTAVEVAERYADGRETNDERDFWWQESHDACWVIPGDRSDLHHAARAACDTVAEKMEEVLPYFPSVGRFGDLPEEVERKAQADLLRCVFNPFASFDPAWITPTAYALAEAAYEDRAWDRLPILADALEDVGCEDSAVLAHLRGDGPHARGCWVLDLVLGKS</sequence>
<dbReference type="AlphaFoldDB" id="A0A5C1APC7"/>
<protein>
    <recommendedName>
        <fullName evidence="3">SMI1/KNR4 family protein</fullName>
    </recommendedName>
</protein>
<dbReference type="Proteomes" id="UP000324974">
    <property type="component" value="Chromosome"/>
</dbReference>
<reference evidence="2" key="1">
    <citation type="submission" date="2019-08" db="EMBL/GenBank/DDBJ databases">
        <title>Limnoglobus roseus gen. nov., sp. nov., a novel freshwater planctomycete with a giant genome from the family Gemmataceae.</title>
        <authorList>
            <person name="Kulichevskaya I.S."/>
            <person name="Naumoff D.G."/>
            <person name="Miroshnikov K."/>
            <person name="Ivanova A."/>
            <person name="Philippov D.A."/>
            <person name="Hakobyan A."/>
            <person name="Rijpstra I.C."/>
            <person name="Sinninghe Damste J.S."/>
            <person name="Liesack W."/>
            <person name="Dedysh S.N."/>
        </authorList>
    </citation>
    <scope>NUCLEOTIDE SEQUENCE [LARGE SCALE GENOMIC DNA]</scope>
    <source>
        <strain evidence="2">PX52</strain>
    </source>
</reference>
<dbReference type="EMBL" id="CP042425">
    <property type="protein sequence ID" value="QEL19064.1"/>
    <property type="molecule type" value="Genomic_DNA"/>
</dbReference>
<proteinExistence type="predicted"/>
<gene>
    <name evidence="1" type="ORF">PX52LOC_06121</name>
</gene>
<organism evidence="1 2">
    <name type="scientific">Limnoglobus roseus</name>
    <dbReference type="NCBI Taxonomy" id="2598579"/>
    <lineage>
        <taxon>Bacteria</taxon>
        <taxon>Pseudomonadati</taxon>
        <taxon>Planctomycetota</taxon>
        <taxon>Planctomycetia</taxon>
        <taxon>Gemmatales</taxon>
        <taxon>Gemmataceae</taxon>
        <taxon>Limnoglobus</taxon>
    </lineage>
</organism>